<dbReference type="InterPro" id="IPR050066">
    <property type="entry name" value="UvrABC_protein_C"/>
</dbReference>
<gene>
    <name evidence="2" type="ORF">S03H2_57191</name>
</gene>
<dbReference type="PANTHER" id="PTHR30562:SF1">
    <property type="entry name" value="UVRABC SYSTEM PROTEIN C"/>
    <property type="match status" value="1"/>
</dbReference>
<dbReference type="PROSITE" id="PS50164">
    <property type="entry name" value="GIY_YIG"/>
    <property type="match status" value="1"/>
</dbReference>
<dbReference type="SUPFAM" id="SSF82771">
    <property type="entry name" value="GIY-YIG endonuclease"/>
    <property type="match status" value="1"/>
</dbReference>
<dbReference type="AlphaFoldDB" id="X1KBD5"/>
<dbReference type="GO" id="GO:0006974">
    <property type="term" value="P:DNA damage response"/>
    <property type="evidence" value="ECO:0007669"/>
    <property type="project" value="TreeGrafter"/>
</dbReference>
<protein>
    <recommendedName>
        <fullName evidence="1">GIY-YIG domain-containing protein</fullName>
    </recommendedName>
</protein>
<dbReference type="Gene3D" id="3.40.1440.10">
    <property type="entry name" value="GIY-YIG endonuclease"/>
    <property type="match status" value="1"/>
</dbReference>
<dbReference type="GO" id="GO:0009380">
    <property type="term" value="C:excinuclease repair complex"/>
    <property type="evidence" value="ECO:0007669"/>
    <property type="project" value="TreeGrafter"/>
</dbReference>
<accession>X1KBD5</accession>
<dbReference type="Pfam" id="PF01541">
    <property type="entry name" value="GIY-YIG"/>
    <property type="match status" value="1"/>
</dbReference>
<name>X1KBD5_9ZZZZ</name>
<comment type="caution">
    <text evidence="2">The sequence shown here is derived from an EMBL/GenBank/DDBJ whole genome shotgun (WGS) entry which is preliminary data.</text>
</comment>
<evidence type="ECO:0000313" key="2">
    <source>
        <dbReference type="EMBL" id="GAH79393.1"/>
    </source>
</evidence>
<sequence>MEKFELLNPNKISELPKEPGVYAFKDKEILYIGKAVNIRERVKSHFQNKGFKEEIFLAKTKSIGYI</sequence>
<evidence type="ECO:0000259" key="1">
    <source>
        <dbReference type="PROSITE" id="PS50164"/>
    </source>
</evidence>
<dbReference type="InterPro" id="IPR035901">
    <property type="entry name" value="GIY-YIG_endonuc_sf"/>
</dbReference>
<dbReference type="PANTHER" id="PTHR30562">
    <property type="entry name" value="UVRC/OXIDOREDUCTASE"/>
    <property type="match status" value="1"/>
</dbReference>
<dbReference type="InterPro" id="IPR000305">
    <property type="entry name" value="GIY-YIG_endonuc"/>
</dbReference>
<organism evidence="2">
    <name type="scientific">marine sediment metagenome</name>
    <dbReference type="NCBI Taxonomy" id="412755"/>
    <lineage>
        <taxon>unclassified sequences</taxon>
        <taxon>metagenomes</taxon>
        <taxon>ecological metagenomes</taxon>
    </lineage>
</organism>
<feature type="domain" description="GIY-YIG" evidence="1">
    <location>
        <begin position="17"/>
        <end position="66"/>
    </location>
</feature>
<feature type="non-terminal residue" evidence="2">
    <location>
        <position position="66"/>
    </location>
</feature>
<dbReference type="EMBL" id="BARU01036647">
    <property type="protein sequence ID" value="GAH79393.1"/>
    <property type="molecule type" value="Genomic_DNA"/>
</dbReference>
<reference evidence="2" key="1">
    <citation type="journal article" date="2014" name="Front. Microbiol.">
        <title>High frequency of phylogenetically diverse reductive dehalogenase-homologous genes in deep subseafloor sedimentary metagenomes.</title>
        <authorList>
            <person name="Kawai M."/>
            <person name="Futagami T."/>
            <person name="Toyoda A."/>
            <person name="Takaki Y."/>
            <person name="Nishi S."/>
            <person name="Hori S."/>
            <person name="Arai W."/>
            <person name="Tsubouchi T."/>
            <person name="Morono Y."/>
            <person name="Uchiyama I."/>
            <person name="Ito T."/>
            <person name="Fujiyama A."/>
            <person name="Inagaki F."/>
            <person name="Takami H."/>
        </authorList>
    </citation>
    <scope>NUCLEOTIDE SEQUENCE</scope>
    <source>
        <strain evidence="2">Expedition CK06-06</strain>
    </source>
</reference>
<proteinExistence type="predicted"/>